<reference evidence="2 3" key="1">
    <citation type="submission" date="2011-06" db="EMBL/GenBank/DDBJ databases">
        <title>Genomic sequence of Methylobacter tundripaludum SV96.</title>
        <authorList>
            <consortium name="US DOE Joint Genome Institute"/>
            <person name="Lucas S."/>
            <person name="Han J."/>
            <person name="Lapidus A."/>
            <person name="Cheng J.-F."/>
            <person name="Goodwin L."/>
            <person name="Pitluck S."/>
            <person name="Held B."/>
            <person name="Detter J.C."/>
            <person name="Han C."/>
            <person name="Tapia R."/>
            <person name="Land M."/>
            <person name="Hauser L."/>
            <person name="Kyrpides N."/>
            <person name="Ivanova N."/>
            <person name="Ovchinnikova G."/>
            <person name="Pagani I."/>
            <person name="Klotz M.G."/>
            <person name="Dispirito A.A."/>
            <person name="Murrell J.C."/>
            <person name="Dunfield P."/>
            <person name="Kalyuzhnaya M.G."/>
            <person name="Svenning M."/>
            <person name="Trotsenko Y.A."/>
            <person name="Stein L.Y."/>
            <person name="Woyke T."/>
        </authorList>
    </citation>
    <scope>NUCLEOTIDE SEQUENCE [LARGE SCALE GENOMIC DNA]</scope>
    <source>
        <strain evidence="3">ATCC BAA-1195 / DSM 17260 / SV96</strain>
    </source>
</reference>
<keyword evidence="3" id="KW-1185">Reference proteome</keyword>
<dbReference type="OrthoDB" id="9255635at2"/>
<gene>
    <name evidence="2" type="ORF">Mettu_1613</name>
</gene>
<accession>G3IUZ3</accession>
<proteinExistence type="predicted"/>
<dbReference type="HOGENOM" id="CLU_1208683_0_0_6"/>
<dbReference type="eggNOG" id="ENOG502ZUXE">
    <property type="taxonomic scope" value="Bacteria"/>
</dbReference>
<dbReference type="AlphaFoldDB" id="G3IUZ3"/>
<dbReference type="Proteomes" id="UP000004664">
    <property type="component" value="Unassembled WGS sequence"/>
</dbReference>
<evidence type="ECO:0000313" key="2">
    <source>
        <dbReference type="EMBL" id="EGW22789.1"/>
    </source>
</evidence>
<sequence>MKIKITNSEEFSRLLEVLTNETVTACIHFRLYSDLEAARPTYAVEFNESWTFWWLTFQSHLDTTLFRLCKIYEPHPESLNLPNLLNIIKENAKFFDEGNFRERLKGNPFVDSLASSLKKPDLIQLQKDIAFVNMKSNPLVNTLVMWRHKFFAHRSAGYVVANKSLADQYPFNMIQVDQLLKEAIRILNRYSILFQASSYSTQIIGHDDYRHVLKSIRSALLRHEEEIAHELEHLKSKDS</sequence>
<dbReference type="Pfam" id="PF18734">
    <property type="entry name" value="HEPN_AbiU2"/>
    <property type="match status" value="1"/>
</dbReference>
<organism evidence="2 3">
    <name type="scientific">Methylobacter tundripaludum (strain ATCC BAA-1195 / DSM 17260 / SV96)</name>
    <dbReference type="NCBI Taxonomy" id="697282"/>
    <lineage>
        <taxon>Bacteria</taxon>
        <taxon>Pseudomonadati</taxon>
        <taxon>Pseudomonadota</taxon>
        <taxon>Gammaproteobacteria</taxon>
        <taxon>Methylococcales</taxon>
        <taxon>Methylococcaceae</taxon>
        <taxon>Methylobacter</taxon>
    </lineage>
</organism>
<dbReference type="InterPro" id="IPR040704">
    <property type="entry name" value="HEPN_AbiU2"/>
</dbReference>
<evidence type="ECO:0000313" key="3">
    <source>
        <dbReference type="Proteomes" id="UP000004664"/>
    </source>
</evidence>
<feature type="domain" description="HEPN AbiU2-like" evidence="1">
    <location>
        <begin position="9"/>
        <end position="211"/>
    </location>
</feature>
<name>G3IUZ3_METTV</name>
<dbReference type="EMBL" id="JH109152">
    <property type="protein sequence ID" value="EGW22789.1"/>
    <property type="molecule type" value="Genomic_DNA"/>
</dbReference>
<protein>
    <recommendedName>
        <fullName evidence="1">HEPN AbiU2-like domain-containing protein</fullName>
    </recommendedName>
</protein>
<evidence type="ECO:0000259" key="1">
    <source>
        <dbReference type="Pfam" id="PF18734"/>
    </source>
</evidence>
<dbReference type="RefSeq" id="WP_006890757.1">
    <property type="nucleotide sequence ID" value="NZ_JH109152.1"/>
</dbReference>